<dbReference type="Proteomes" id="UP000799779">
    <property type="component" value="Unassembled WGS sequence"/>
</dbReference>
<dbReference type="EMBL" id="ML977574">
    <property type="protein sequence ID" value="KAF2003009.1"/>
    <property type="molecule type" value="Genomic_DNA"/>
</dbReference>
<reference evidence="1" key="1">
    <citation type="journal article" date="2020" name="Stud. Mycol.">
        <title>101 Dothideomycetes genomes: a test case for predicting lifestyles and emergence of pathogens.</title>
        <authorList>
            <person name="Haridas S."/>
            <person name="Albert R."/>
            <person name="Binder M."/>
            <person name="Bloem J."/>
            <person name="Labutti K."/>
            <person name="Salamov A."/>
            <person name="Andreopoulos B."/>
            <person name="Baker S."/>
            <person name="Barry K."/>
            <person name="Bills G."/>
            <person name="Bluhm B."/>
            <person name="Cannon C."/>
            <person name="Castanera R."/>
            <person name="Culley D."/>
            <person name="Daum C."/>
            <person name="Ezra D."/>
            <person name="Gonzalez J."/>
            <person name="Henrissat B."/>
            <person name="Kuo A."/>
            <person name="Liang C."/>
            <person name="Lipzen A."/>
            <person name="Lutzoni F."/>
            <person name="Magnuson J."/>
            <person name="Mondo S."/>
            <person name="Nolan M."/>
            <person name="Ohm R."/>
            <person name="Pangilinan J."/>
            <person name="Park H.-J."/>
            <person name="Ramirez L."/>
            <person name="Alfaro M."/>
            <person name="Sun H."/>
            <person name="Tritt A."/>
            <person name="Yoshinaga Y."/>
            <person name="Zwiers L.-H."/>
            <person name="Turgeon B."/>
            <person name="Goodwin S."/>
            <person name="Spatafora J."/>
            <person name="Crous P."/>
            <person name="Grigoriev I."/>
        </authorList>
    </citation>
    <scope>NUCLEOTIDE SEQUENCE</scope>
    <source>
        <strain evidence="1">CBS 123094</strain>
    </source>
</reference>
<evidence type="ECO:0000313" key="1">
    <source>
        <dbReference type="EMBL" id="KAF2003009.1"/>
    </source>
</evidence>
<sequence>MPPATALQALPSSPPKRTKWHTFLLRSRACITCWIVITVLELLVKYLVNPEGSETEAPPSPPPSWPALIWQNLTLFRIFYVYLINFQSTDRWGRFGTRNMVAFGISMFWLREMVVMLRDMVVNIVEWWFDSGGPTGLIFNNTIALDKRWGLDWNATHKCARQEKSWIGRCWLMCLGFRAVDRIILTKLWFEWVPQARQWVGKCLEMRRVWREERRRQIETEEREKAEQLKKKKFADYLALLEARRREEEVASGDVCHFRELDGLSVTSEEIVEEPGWEDAFGDKR</sequence>
<name>A0A6A5WQG0_9PLEO</name>
<organism evidence="1 2">
    <name type="scientific">Amniculicola lignicola CBS 123094</name>
    <dbReference type="NCBI Taxonomy" id="1392246"/>
    <lineage>
        <taxon>Eukaryota</taxon>
        <taxon>Fungi</taxon>
        <taxon>Dikarya</taxon>
        <taxon>Ascomycota</taxon>
        <taxon>Pezizomycotina</taxon>
        <taxon>Dothideomycetes</taxon>
        <taxon>Pleosporomycetidae</taxon>
        <taxon>Pleosporales</taxon>
        <taxon>Amniculicolaceae</taxon>
        <taxon>Amniculicola</taxon>
    </lineage>
</organism>
<protein>
    <submittedName>
        <fullName evidence="1">Uncharacterized protein</fullName>
    </submittedName>
</protein>
<evidence type="ECO:0000313" key="2">
    <source>
        <dbReference type="Proteomes" id="UP000799779"/>
    </source>
</evidence>
<keyword evidence="2" id="KW-1185">Reference proteome</keyword>
<gene>
    <name evidence="1" type="ORF">P154DRAFT_618025</name>
</gene>
<proteinExistence type="predicted"/>
<accession>A0A6A5WQG0</accession>
<dbReference type="AlphaFoldDB" id="A0A6A5WQG0"/>